<dbReference type="CTD" id="8233439"/>
<keyword evidence="11" id="KW-0809">Transit peptide</keyword>
<dbReference type="InterPro" id="IPR011992">
    <property type="entry name" value="EF-hand-dom_pair"/>
</dbReference>
<name>E0VPS4_PEDHC</name>
<evidence type="ECO:0000256" key="8">
    <source>
        <dbReference type="ARBA" id="ARBA00022737"/>
    </source>
</evidence>
<evidence type="ECO:0000256" key="6">
    <source>
        <dbReference type="ARBA" id="ARBA00022630"/>
    </source>
</evidence>
<dbReference type="GO" id="GO:0004368">
    <property type="term" value="F:glycerol-3-phosphate dehydrogenase (quinone) activity"/>
    <property type="evidence" value="ECO:0007669"/>
    <property type="project" value="UniProtKB-EC"/>
</dbReference>
<evidence type="ECO:0000256" key="12">
    <source>
        <dbReference type="ARBA" id="ARBA00023002"/>
    </source>
</evidence>
<dbReference type="Gene3D" id="1.10.8.870">
    <property type="entry name" value="Alpha-glycerophosphate oxidase, cap domain"/>
    <property type="match status" value="1"/>
</dbReference>
<dbReference type="PROSITE" id="PS50222">
    <property type="entry name" value="EF_HAND_2"/>
    <property type="match status" value="2"/>
</dbReference>
<dbReference type="EMBL" id="AAZO01004233">
    <property type="status" value="NOT_ANNOTATED_CDS"/>
    <property type="molecule type" value="Genomic_DNA"/>
</dbReference>
<accession>E0VPS4</accession>
<dbReference type="EnsemblMetazoa" id="PHUM363910-RA">
    <property type="protein sequence ID" value="PHUM363910-PA"/>
    <property type="gene ID" value="PHUM363910"/>
</dbReference>
<keyword evidence="10" id="KW-0106">Calcium</keyword>
<dbReference type="FunFam" id="1.10.238.10:FF:000003">
    <property type="entry name" value="Calmodulin A"/>
    <property type="match status" value="1"/>
</dbReference>
<feature type="domain" description="EF-hand" evidence="15">
    <location>
        <begin position="660"/>
        <end position="695"/>
    </location>
</feature>
<dbReference type="InParanoid" id="E0VPS4"/>
<evidence type="ECO:0000256" key="3">
    <source>
        <dbReference type="ARBA" id="ARBA00004745"/>
    </source>
</evidence>
<dbReference type="eggNOG" id="KOG0042">
    <property type="taxonomic scope" value="Eukaryota"/>
</dbReference>
<evidence type="ECO:0000256" key="1">
    <source>
        <dbReference type="ARBA" id="ARBA00001974"/>
    </source>
</evidence>
<keyword evidence="8" id="KW-0677">Repeat</keyword>
<evidence type="ECO:0000256" key="14">
    <source>
        <dbReference type="RuleBase" id="RU361217"/>
    </source>
</evidence>
<dbReference type="Pfam" id="PF13499">
    <property type="entry name" value="EF-hand_7"/>
    <property type="match status" value="1"/>
</dbReference>
<dbReference type="FunCoup" id="E0VPS4">
    <property type="interactions" value="1302"/>
</dbReference>
<dbReference type="InterPro" id="IPR000447">
    <property type="entry name" value="G3P_DH_FAD-dep"/>
</dbReference>
<dbReference type="FunFam" id="1.10.8.870:FF:000001">
    <property type="entry name" value="Glycerol-3-phosphate dehydrogenase"/>
    <property type="match status" value="1"/>
</dbReference>
<dbReference type="InterPro" id="IPR031656">
    <property type="entry name" value="DAO_C"/>
</dbReference>
<dbReference type="EC" id="1.1.5.3" evidence="5 14"/>
<dbReference type="Proteomes" id="UP000009046">
    <property type="component" value="Unassembled WGS sequence"/>
</dbReference>
<evidence type="ECO:0000313" key="17">
    <source>
        <dbReference type="EnsemblMetazoa" id="PHUM363910-PA"/>
    </source>
</evidence>
<dbReference type="GeneID" id="8233439"/>
<dbReference type="GO" id="GO:0005739">
    <property type="term" value="C:mitochondrion"/>
    <property type="evidence" value="ECO:0007669"/>
    <property type="project" value="UniProtKB-SubCell"/>
</dbReference>
<dbReference type="InterPro" id="IPR038299">
    <property type="entry name" value="DAO_C_sf"/>
</dbReference>
<dbReference type="CDD" id="cd00051">
    <property type="entry name" value="EFh"/>
    <property type="match status" value="1"/>
</dbReference>
<dbReference type="AlphaFoldDB" id="E0VPS4"/>
<evidence type="ECO:0000259" key="15">
    <source>
        <dbReference type="PROSITE" id="PS50222"/>
    </source>
</evidence>
<sequence length="740" mass="83538">MGIRFRKFVLTGIAVGAGAYLTTSYLLENQNFHIKNVSAEEVVDARQMYRRVKRSLPHRSEQIKSLQNDSFDVLIIGGGATGSGCALDAVSRGLKTALIEADDFASGTSSRSTKLIHGGVRYLQKAIMNFDVEQYNMVKEALRERSNMLEIAPHLTRPLPIMLPVYKWWQVPYYWFGIKMYDFVAGSKTVKSSYYLSKETAIELFPMLKKDKLCGAIVYYDGQQDDARMCLSLALTATRYGATVANHVKCIDLLKNKTESGKEVICGVRARDELTKEEWDIPAKCVINATGPFTDTIREMDDPQARKICSPSSGVHVILPGYYSPEQMGLLDPSTSDGRVIFFLPWMKGTIAGTTDLPCEITHSPKPTEDEIQFILSEVKHYLNPDVEVRRGDVLSAWSGIRPLVSDPNKPDTQSLARNHIVHSSKSNLITIAGGKWTTYRAMAEETIDEAIKVCDLKPKHEDCQTLNLKIEGAHGWTPTMYIRLVQDFGLETEVAQHLAQSYGDRAFAVAKMASLTGKRWPILGNRIHPEYPYIEAEVRYGIREYACSAVDMIARRIRLAFLNVQAAMESLPVIVDIMATELKWSEEEKKKQLNQATLFLQQEMGHSVNRASKEKIPINLSNEEVKMYINRFEIIDKDKKGYVSINDLRRSLKRSGENISGDELHEILNEIDTNMNGQIELDEYLQMMSAIKSGAVSHSRFAKVAEMEEEHHKKEMLKKKISVERSGAQKKKKIQFAIN</sequence>
<dbReference type="Pfam" id="PF01266">
    <property type="entry name" value="DAO"/>
    <property type="match status" value="1"/>
</dbReference>
<evidence type="ECO:0000256" key="11">
    <source>
        <dbReference type="ARBA" id="ARBA00022946"/>
    </source>
</evidence>
<evidence type="ECO:0000256" key="9">
    <source>
        <dbReference type="ARBA" id="ARBA00022827"/>
    </source>
</evidence>
<dbReference type="InterPro" id="IPR002048">
    <property type="entry name" value="EF_hand_dom"/>
</dbReference>
<evidence type="ECO:0000313" key="16">
    <source>
        <dbReference type="EMBL" id="EEB15380.1"/>
    </source>
</evidence>
<evidence type="ECO:0000256" key="2">
    <source>
        <dbReference type="ARBA" id="ARBA00004173"/>
    </source>
</evidence>
<evidence type="ECO:0000256" key="4">
    <source>
        <dbReference type="ARBA" id="ARBA00007330"/>
    </source>
</evidence>
<evidence type="ECO:0000256" key="5">
    <source>
        <dbReference type="ARBA" id="ARBA00013029"/>
    </source>
</evidence>
<comment type="pathway">
    <text evidence="3">Polyol metabolism; glycerol degradation.</text>
</comment>
<dbReference type="InterPro" id="IPR018247">
    <property type="entry name" value="EF_Hand_1_Ca_BS"/>
</dbReference>
<evidence type="ECO:0000256" key="10">
    <source>
        <dbReference type="ARBA" id="ARBA00022837"/>
    </source>
</evidence>
<dbReference type="Gene3D" id="3.30.9.10">
    <property type="entry name" value="D-Amino Acid Oxidase, subunit A, domain 2"/>
    <property type="match status" value="1"/>
</dbReference>
<comment type="similarity">
    <text evidence="4 14">Belongs to the FAD-dependent glycerol-3-phosphate dehydrogenase family.</text>
</comment>
<keyword evidence="18" id="KW-1185">Reference proteome</keyword>
<reference evidence="16" key="2">
    <citation type="submission" date="2007-04" db="EMBL/GenBank/DDBJ databases">
        <title>The genome of the human body louse.</title>
        <authorList>
            <consortium name="The Human Body Louse Genome Consortium"/>
            <person name="Kirkness E."/>
            <person name="Walenz B."/>
            <person name="Hass B."/>
            <person name="Bruggner R."/>
            <person name="Strausberg R."/>
        </authorList>
    </citation>
    <scope>NUCLEOTIDE SEQUENCE</scope>
    <source>
        <strain evidence="16">USDA</strain>
    </source>
</reference>
<protein>
    <recommendedName>
        <fullName evidence="5 14">Glycerol-3-phosphate dehydrogenase</fullName>
        <ecNumber evidence="5 14">1.1.5.3</ecNumber>
    </recommendedName>
</protein>
<evidence type="ECO:0000256" key="13">
    <source>
        <dbReference type="ARBA" id="ARBA00023128"/>
    </source>
</evidence>
<dbReference type="Pfam" id="PF16901">
    <property type="entry name" value="DAO_C"/>
    <property type="match status" value="1"/>
</dbReference>
<dbReference type="STRING" id="121224.E0VPS4"/>
<dbReference type="PROSITE" id="PS00977">
    <property type="entry name" value="FAD_G3PDH_1"/>
    <property type="match status" value="1"/>
</dbReference>
<reference evidence="17" key="3">
    <citation type="submission" date="2021-02" db="UniProtKB">
        <authorList>
            <consortium name="EnsemblMetazoa"/>
        </authorList>
    </citation>
    <scope>IDENTIFICATION</scope>
    <source>
        <strain evidence="17">USDA</strain>
    </source>
</reference>
<reference evidence="16" key="1">
    <citation type="submission" date="2007-04" db="EMBL/GenBank/DDBJ databases">
        <title>Annotation of Pediculus humanus corporis strain USDA.</title>
        <authorList>
            <person name="Kirkness E."/>
            <person name="Hannick L."/>
            <person name="Hass B."/>
            <person name="Bruggner R."/>
            <person name="Lawson D."/>
            <person name="Bidwell S."/>
            <person name="Joardar V."/>
            <person name="Caler E."/>
            <person name="Walenz B."/>
            <person name="Inman J."/>
            <person name="Schobel S."/>
            <person name="Galinsky K."/>
            <person name="Amedeo P."/>
            <person name="Strausberg R."/>
        </authorList>
    </citation>
    <scope>NUCLEOTIDE SEQUENCE</scope>
    <source>
        <strain evidence="16">USDA</strain>
    </source>
</reference>
<proteinExistence type="inferred from homology"/>
<evidence type="ECO:0000256" key="7">
    <source>
        <dbReference type="ARBA" id="ARBA00022723"/>
    </source>
</evidence>
<keyword evidence="9" id="KW-0274">FAD</keyword>
<dbReference type="SMART" id="SM00054">
    <property type="entry name" value="EFh"/>
    <property type="match status" value="2"/>
</dbReference>
<keyword evidence="12 14" id="KW-0560">Oxidoreductase</keyword>
<evidence type="ECO:0000313" key="18">
    <source>
        <dbReference type="Proteomes" id="UP000009046"/>
    </source>
</evidence>
<dbReference type="PRINTS" id="PR01001">
    <property type="entry name" value="FADG3PDH"/>
</dbReference>
<dbReference type="PROSITE" id="PS00978">
    <property type="entry name" value="FAD_G3PDH_2"/>
    <property type="match status" value="1"/>
</dbReference>
<dbReference type="OrthoDB" id="264015at2759"/>
<dbReference type="EMBL" id="DS235371">
    <property type="protein sequence ID" value="EEB15380.1"/>
    <property type="molecule type" value="Genomic_DNA"/>
</dbReference>
<dbReference type="InterPro" id="IPR006076">
    <property type="entry name" value="FAD-dep_OxRdtase"/>
</dbReference>
<keyword evidence="13" id="KW-0496">Mitochondrion</keyword>
<organism>
    <name type="scientific">Pediculus humanus subsp. corporis</name>
    <name type="common">Body louse</name>
    <dbReference type="NCBI Taxonomy" id="121224"/>
    <lineage>
        <taxon>Eukaryota</taxon>
        <taxon>Metazoa</taxon>
        <taxon>Ecdysozoa</taxon>
        <taxon>Arthropoda</taxon>
        <taxon>Hexapoda</taxon>
        <taxon>Insecta</taxon>
        <taxon>Pterygota</taxon>
        <taxon>Neoptera</taxon>
        <taxon>Paraneoptera</taxon>
        <taxon>Psocodea</taxon>
        <taxon>Troctomorpha</taxon>
        <taxon>Phthiraptera</taxon>
        <taxon>Anoplura</taxon>
        <taxon>Pediculidae</taxon>
        <taxon>Pediculus</taxon>
    </lineage>
</organism>
<dbReference type="GO" id="GO:0005509">
    <property type="term" value="F:calcium ion binding"/>
    <property type="evidence" value="ECO:0007669"/>
    <property type="project" value="InterPro"/>
</dbReference>
<comment type="subcellular location">
    <subcellularLocation>
        <location evidence="2">Mitochondrion</location>
    </subcellularLocation>
</comment>
<dbReference type="SUPFAM" id="SSF47473">
    <property type="entry name" value="EF-hand"/>
    <property type="match status" value="1"/>
</dbReference>
<dbReference type="HOGENOM" id="CLU_015740_3_1_1"/>
<feature type="domain" description="EF-hand" evidence="15">
    <location>
        <begin position="624"/>
        <end position="659"/>
    </location>
</feature>
<dbReference type="KEGG" id="phu:Phum_PHUM363910"/>
<dbReference type="PANTHER" id="PTHR11985">
    <property type="entry name" value="GLYCEROL-3-PHOSPHATE DEHYDROGENASE"/>
    <property type="match status" value="1"/>
</dbReference>
<dbReference type="PANTHER" id="PTHR11985:SF15">
    <property type="entry name" value="GLYCEROL-3-PHOSPHATE DEHYDROGENASE, MITOCHONDRIAL"/>
    <property type="match status" value="1"/>
</dbReference>
<dbReference type="PROSITE" id="PS00018">
    <property type="entry name" value="EF_HAND_1"/>
    <property type="match status" value="1"/>
</dbReference>
<dbReference type="Gene3D" id="1.10.238.10">
    <property type="entry name" value="EF-hand"/>
    <property type="match status" value="1"/>
</dbReference>
<dbReference type="SUPFAM" id="SSF51905">
    <property type="entry name" value="FAD/NAD(P)-binding domain"/>
    <property type="match status" value="1"/>
</dbReference>
<keyword evidence="7" id="KW-0479">Metal-binding</keyword>
<dbReference type="VEuPathDB" id="VectorBase:PHUM363910"/>
<dbReference type="SUPFAM" id="SSF54373">
    <property type="entry name" value="FAD-linked reductases, C-terminal domain"/>
    <property type="match status" value="1"/>
</dbReference>
<dbReference type="GO" id="GO:0006072">
    <property type="term" value="P:glycerol-3-phosphate metabolic process"/>
    <property type="evidence" value="ECO:0007669"/>
    <property type="project" value="UniProtKB-UniRule"/>
</dbReference>
<keyword evidence="6 14" id="KW-0285">Flavoprotein</keyword>
<comment type="catalytic activity">
    <reaction evidence="14">
        <text>a quinone + sn-glycerol 3-phosphate = dihydroxyacetone phosphate + a quinol</text>
        <dbReference type="Rhea" id="RHEA:18977"/>
        <dbReference type="ChEBI" id="CHEBI:24646"/>
        <dbReference type="ChEBI" id="CHEBI:57597"/>
        <dbReference type="ChEBI" id="CHEBI:57642"/>
        <dbReference type="ChEBI" id="CHEBI:132124"/>
        <dbReference type="EC" id="1.1.5.3"/>
    </reaction>
</comment>
<dbReference type="RefSeq" id="XP_002428118.1">
    <property type="nucleotide sequence ID" value="XM_002428073.1"/>
</dbReference>
<dbReference type="Gene3D" id="3.50.50.60">
    <property type="entry name" value="FAD/NAD(P)-binding domain"/>
    <property type="match status" value="1"/>
</dbReference>
<comment type="cofactor">
    <cofactor evidence="1 14">
        <name>FAD</name>
        <dbReference type="ChEBI" id="CHEBI:57692"/>
    </cofactor>
</comment>
<dbReference type="InterPro" id="IPR036188">
    <property type="entry name" value="FAD/NAD-bd_sf"/>
</dbReference>
<dbReference type="OMA" id="PHIVKPM"/>
<dbReference type="FunFam" id="3.30.9.10:FF:000001">
    <property type="entry name" value="Glycerol-3-phosphate dehydrogenase"/>
    <property type="match status" value="1"/>
</dbReference>
<gene>
    <name evidence="17" type="primary">8233439</name>
    <name evidence="16" type="ORF">Phum_PHUM363910</name>
</gene>